<organism evidence="2">
    <name type="scientific">marine sediment metagenome</name>
    <dbReference type="NCBI Taxonomy" id="412755"/>
    <lineage>
        <taxon>unclassified sequences</taxon>
        <taxon>metagenomes</taxon>
        <taxon>ecological metagenomes</taxon>
    </lineage>
</organism>
<comment type="caution">
    <text evidence="2">The sequence shown here is derived from an EMBL/GenBank/DDBJ whole genome shotgun (WGS) entry which is preliminary data.</text>
</comment>
<evidence type="ECO:0000256" key="1">
    <source>
        <dbReference type="ARBA" id="ARBA00022729"/>
    </source>
</evidence>
<dbReference type="Pfam" id="PF03480">
    <property type="entry name" value="DctP"/>
    <property type="match status" value="1"/>
</dbReference>
<dbReference type="Gene3D" id="3.40.190.170">
    <property type="entry name" value="Bacterial extracellular solute-binding protein, family 7"/>
    <property type="match status" value="1"/>
</dbReference>
<gene>
    <name evidence="2" type="ORF">S03H2_66597</name>
</gene>
<dbReference type="AlphaFoldDB" id="X1II39"/>
<evidence type="ECO:0008006" key="3">
    <source>
        <dbReference type="Google" id="ProtNLM"/>
    </source>
</evidence>
<dbReference type="InterPro" id="IPR018389">
    <property type="entry name" value="DctP_fam"/>
</dbReference>
<sequence>ALLLRTFEEFKGKKIRYPGGIIADIYRAAGVSTILLPGGEVYPALEKGVIDASDYVGAAINYNLGFGEIAKYIVMGPPSTPCLHQPVDLMSIDMNMKSWNKMPKYLQDLFEAIVKWHSYDHYTAIQKADIIAFGKLQTEQGVEIIRLSKESIAKFRRFAPAMWVEWAKKSPLAIKALKSQLAYMKSVKMG</sequence>
<name>X1II39_9ZZZZ</name>
<feature type="non-terminal residue" evidence="2">
    <location>
        <position position="1"/>
    </location>
</feature>
<dbReference type="GO" id="GO:0055085">
    <property type="term" value="P:transmembrane transport"/>
    <property type="evidence" value="ECO:0007669"/>
    <property type="project" value="InterPro"/>
</dbReference>
<accession>X1II39</accession>
<keyword evidence="1" id="KW-0732">Signal</keyword>
<dbReference type="PANTHER" id="PTHR33376">
    <property type="match status" value="1"/>
</dbReference>
<protein>
    <recommendedName>
        <fullName evidence="3">SsuA/THI5-like domain-containing protein</fullName>
    </recommendedName>
</protein>
<dbReference type="InterPro" id="IPR038404">
    <property type="entry name" value="TRAP_DctP_sf"/>
</dbReference>
<dbReference type="EMBL" id="BARU01043505">
    <property type="protein sequence ID" value="GAH82051.1"/>
    <property type="molecule type" value="Genomic_DNA"/>
</dbReference>
<reference evidence="2" key="1">
    <citation type="journal article" date="2014" name="Front. Microbiol.">
        <title>High frequency of phylogenetically diverse reductive dehalogenase-homologous genes in deep subseafloor sedimentary metagenomes.</title>
        <authorList>
            <person name="Kawai M."/>
            <person name="Futagami T."/>
            <person name="Toyoda A."/>
            <person name="Takaki Y."/>
            <person name="Nishi S."/>
            <person name="Hori S."/>
            <person name="Arai W."/>
            <person name="Tsubouchi T."/>
            <person name="Morono Y."/>
            <person name="Uchiyama I."/>
            <person name="Ito T."/>
            <person name="Fujiyama A."/>
            <person name="Inagaki F."/>
            <person name="Takami H."/>
        </authorList>
    </citation>
    <scope>NUCLEOTIDE SEQUENCE</scope>
    <source>
        <strain evidence="2">Expedition CK06-06</strain>
    </source>
</reference>
<proteinExistence type="predicted"/>
<evidence type="ECO:0000313" key="2">
    <source>
        <dbReference type="EMBL" id="GAH82051.1"/>
    </source>
</evidence>
<feature type="non-terminal residue" evidence="2">
    <location>
        <position position="190"/>
    </location>
</feature>
<dbReference type="PANTHER" id="PTHR33376:SF5">
    <property type="entry name" value="EXTRACYTOPLASMIC SOLUTE RECEPTOR PROTEIN"/>
    <property type="match status" value="1"/>
</dbReference>
<dbReference type="NCBIfam" id="NF037995">
    <property type="entry name" value="TRAP_S1"/>
    <property type="match status" value="1"/>
</dbReference>